<keyword evidence="3" id="KW-1185">Reference proteome</keyword>
<name>A0ABN8ZCS4_RANTA</name>
<accession>A0ABN8ZCS4</accession>
<gene>
    <name evidence="2" type="ORF">MRATA1EN1_LOCUS19380</name>
</gene>
<feature type="compositionally biased region" description="Low complexity" evidence="1">
    <location>
        <begin position="174"/>
        <end position="183"/>
    </location>
</feature>
<dbReference type="Proteomes" id="UP001176941">
    <property type="component" value="Chromosome 3"/>
</dbReference>
<reference evidence="2" key="1">
    <citation type="submission" date="2023-04" db="EMBL/GenBank/DDBJ databases">
        <authorList>
            <consortium name="ELIXIR-Norway"/>
        </authorList>
    </citation>
    <scope>NUCLEOTIDE SEQUENCE [LARGE SCALE GENOMIC DNA]</scope>
</reference>
<organism evidence="2 3">
    <name type="scientific">Rangifer tarandus platyrhynchus</name>
    <name type="common">Svalbard reindeer</name>
    <dbReference type="NCBI Taxonomy" id="3082113"/>
    <lineage>
        <taxon>Eukaryota</taxon>
        <taxon>Metazoa</taxon>
        <taxon>Chordata</taxon>
        <taxon>Craniata</taxon>
        <taxon>Vertebrata</taxon>
        <taxon>Euteleostomi</taxon>
        <taxon>Mammalia</taxon>
        <taxon>Eutheria</taxon>
        <taxon>Laurasiatheria</taxon>
        <taxon>Artiodactyla</taxon>
        <taxon>Ruminantia</taxon>
        <taxon>Pecora</taxon>
        <taxon>Cervidae</taxon>
        <taxon>Odocoileinae</taxon>
        <taxon>Rangifer</taxon>
    </lineage>
</organism>
<evidence type="ECO:0000256" key="1">
    <source>
        <dbReference type="SAM" id="MobiDB-lite"/>
    </source>
</evidence>
<feature type="compositionally biased region" description="Basic and acidic residues" evidence="1">
    <location>
        <begin position="102"/>
        <end position="118"/>
    </location>
</feature>
<dbReference type="EMBL" id="OX459939">
    <property type="protein sequence ID" value="CAI9170418.1"/>
    <property type="molecule type" value="Genomic_DNA"/>
</dbReference>
<evidence type="ECO:0000313" key="2">
    <source>
        <dbReference type="EMBL" id="CAI9170418.1"/>
    </source>
</evidence>
<evidence type="ECO:0000313" key="3">
    <source>
        <dbReference type="Proteomes" id="UP001176941"/>
    </source>
</evidence>
<sequence length="224" mass="23151">MVCNILLPSGPSVNDAAPPPAPRTRGSLLASCIMPAAPLREVVPLAPTRVARLVVPSRIPSCAPNGLAPFLGPDPGCVPSGPVPSLGPTRLRLPPPLGGARRPAETPRGRTRALEHGIPDGSALKPLALQTGKRAAPRAGTAGEGCAWGTRRAGPECSVRSHHRPDLDPRFLTRLPPADAGGRPPDPSESGIKGELMLPGQGSWEFRGRVMATPSVRKLSGGPI</sequence>
<feature type="region of interest" description="Disordered" evidence="1">
    <location>
        <begin position="87"/>
        <end position="124"/>
    </location>
</feature>
<protein>
    <submittedName>
        <fullName evidence="2">Uncharacterized protein</fullName>
    </submittedName>
</protein>
<proteinExistence type="predicted"/>
<feature type="region of interest" description="Disordered" evidence="1">
    <location>
        <begin position="152"/>
        <end position="199"/>
    </location>
</feature>